<keyword evidence="3" id="KW-1185">Reference proteome</keyword>
<feature type="compositionally biased region" description="Basic and acidic residues" evidence="1">
    <location>
        <begin position="492"/>
        <end position="506"/>
    </location>
</feature>
<proteinExistence type="predicted"/>
<evidence type="ECO:0000313" key="2">
    <source>
        <dbReference type="EMBL" id="KAL2275117.1"/>
    </source>
</evidence>
<feature type="region of interest" description="Disordered" evidence="1">
    <location>
        <begin position="492"/>
        <end position="513"/>
    </location>
</feature>
<feature type="region of interest" description="Disordered" evidence="1">
    <location>
        <begin position="129"/>
        <end position="150"/>
    </location>
</feature>
<reference evidence="2 3" key="1">
    <citation type="submission" date="2024-03" db="EMBL/GenBank/DDBJ databases">
        <title>A high-quality draft genome sequence of Diaporthe vaccinii, a causative agent of upright dieback and viscid rot disease in cranberry plants.</title>
        <authorList>
            <person name="Sarrasin M."/>
            <person name="Lang B.F."/>
            <person name="Burger G."/>
        </authorList>
    </citation>
    <scope>NUCLEOTIDE SEQUENCE [LARGE SCALE GENOMIC DNA]</scope>
    <source>
        <strain evidence="2 3">IS7</strain>
    </source>
</reference>
<feature type="region of interest" description="Disordered" evidence="1">
    <location>
        <begin position="56"/>
        <end position="91"/>
    </location>
</feature>
<gene>
    <name evidence="2" type="ORF">FJTKL_02462</name>
</gene>
<accession>A0ABR4DY64</accession>
<dbReference type="EMBL" id="JBAWTH010000141">
    <property type="protein sequence ID" value="KAL2275117.1"/>
    <property type="molecule type" value="Genomic_DNA"/>
</dbReference>
<dbReference type="Proteomes" id="UP001600888">
    <property type="component" value="Unassembled WGS sequence"/>
</dbReference>
<feature type="compositionally biased region" description="Basic and acidic residues" evidence="1">
    <location>
        <begin position="806"/>
        <end position="817"/>
    </location>
</feature>
<sequence>MVQLRNQAGLKLQLSMNVKMSHHRRAMHIANCSIRPHLRAALTASRPPLTWRCISSLPNPSSPQKLRHKALRRPSSPHPAPILPASRTNSISHQELPLPTIQTEDTDNALHSIAPFDQFAEQVLRESTKTPQADLARGDASQEGSSVGPPTTNPSLLLLSLFKRLVPHGLLPQVTTEPPSPVGHQPAWTVTISLCELGIDVKGRGSNILFAEIAAAIELDLALSSPDIVAKLPSRSQIRSSFTDAKDIVQSYWQFVHASTGALKRTTTELASGAFEVRTFAGSTQIGDPVTSAVKDSARGIQTLTLAHAIINGHPDLWPAGLENPFQARIVLDHARLEKLRHLITAATDYLRTVPGHVVGGKQRGALYKVTQGGPEEDTVNAQEGGSEGAPLREIPDLQSWLAALPFPPLRAKMLVAGASIKCLEHAILLAASEKHAIYRETASRGKEDDGYQNPAIMNVMEGDHAGLLLLFQRLRDEKWATKKQMRLLKTEDGEEKSSQLHDDAHNQGMKDVTPDTIDPTVDHERFQAVFEALPNGSPEPLETSSNKKAKVARRFDHFDPEGIASVSAAAREIERSMITAGLASYQKETSYINFPGSELKIRAEPYGGDLSRTTHKRSMLRHLLVLGFPENIAQIGYGTLAPGKPPQLRINSQEVYIDSPLKAHMPQKQLYKNLRAGPVMVVTGVTNKTEGGGLSARYCTPISTWEAALLGRDLTLPDGKETSVAGAVQVLVNNWLPVLVKSEVEGLSNEQARDTLFEAREALHRAIDKAMYEYVKFSWQSVDFYDLLKDLPNEDSFQAKAMPQEMRDAMKNEPLRQRPKKYQPTRQDGTVKDVKK</sequence>
<organism evidence="2 3">
    <name type="scientific">Diaporthe vaccinii</name>
    <dbReference type="NCBI Taxonomy" id="105482"/>
    <lineage>
        <taxon>Eukaryota</taxon>
        <taxon>Fungi</taxon>
        <taxon>Dikarya</taxon>
        <taxon>Ascomycota</taxon>
        <taxon>Pezizomycotina</taxon>
        <taxon>Sordariomycetes</taxon>
        <taxon>Sordariomycetidae</taxon>
        <taxon>Diaporthales</taxon>
        <taxon>Diaporthaceae</taxon>
        <taxon>Diaporthe</taxon>
        <taxon>Diaporthe eres species complex</taxon>
    </lineage>
</organism>
<evidence type="ECO:0000313" key="3">
    <source>
        <dbReference type="Proteomes" id="UP001600888"/>
    </source>
</evidence>
<protein>
    <submittedName>
        <fullName evidence="2">Uncharacterized protein</fullName>
    </submittedName>
</protein>
<name>A0ABR4DY64_9PEZI</name>
<feature type="region of interest" description="Disordered" evidence="1">
    <location>
        <begin position="799"/>
        <end position="837"/>
    </location>
</feature>
<evidence type="ECO:0000256" key="1">
    <source>
        <dbReference type="SAM" id="MobiDB-lite"/>
    </source>
</evidence>
<comment type="caution">
    <text evidence="2">The sequence shown here is derived from an EMBL/GenBank/DDBJ whole genome shotgun (WGS) entry which is preliminary data.</text>
</comment>